<evidence type="ECO:0000313" key="2">
    <source>
        <dbReference type="EMBL" id="MBY8338398.1"/>
    </source>
</evidence>
<gene>
    <name evidence="2" type="ORF">KYN89_15220</name>
</gene>
<name>A0ABS7PH53_9SPHN</name>
<dbReference type="Pfam" id="PF05869">
    <property type="entry name" value="Dam"/>
    <property type="match status" value="1"/>
</dbReference>
<dbReference type="SMART" id="SM00530">
    <property type="entry name" value="HTH_XRE"/>
    <property type="match status" value="2"/>
</dbReference>
<dbReference type="CDD" id="cd00093">
    <property type="entry name" value="HTH_XRE"/>
    <property type="match status" value="2"/>
</dbReference>
<dbReference type="InterPro" id="IPR001387">
    <property type="entry name" value="Cro/C1-type_HTH"/>
</dbReference>
<protein>
    <submittedName>
        <fullName evidence="2">Helix-turn-helix domain-containing protein</fullName>
    </submittedName>
</protein>
<evidence type="ECO:0000313" key="3">
    <source>
        <dbReference type="Proteomes" id="UP000759298"/>
    </source>
</evidence>
<proteinExistence type="predicted"/>
<reference evidence="2 3" key="1">
    <citation type="submission" date="2021-07" db="EMBL/GenBank/DDBJ databases">
        <title>Alteriqipengyuania abyssalis NZ-12B nov, sp.nov isolated from deep sea sponge in pacific ocean.</title>
        <authorList>
            <person name="Tareen S."/>
            <person name="Wink J."/>
        </authorList>
    </citation>
    <scope>NUCLEOTIDE SEQUENCE [LARGE SCALE GENOMIC DNA]</scope>
    <source>
        <strain evidence="2 3">NZ-12B</strain>
    </source>
</reference>
<dbReference type="EMBL" id="JAHWXP010000006">
    <property type="protein sequence ID" value="MBY8338398.1"/>
    <property type="molecule type" value="Genomic_DNA"/>
</dbReference>
<dbReference type="Pfam" id="PF01381">
    <property type="entry name" value="HTH_3"/>
    <property type="match status" value="1"/>
</dbReference>
<feature type="domain" description="HTH cro/C1-type" evidence="1">
    <location>
        <begin position="7"/>
        <end position="39"/>
    </location>
</feature>
<comment type="caution">
    <text evidence="2">The sequence shown here is derived from an EMBL/GenBank/DDBJ whole genome shotgun (WGS) entry which is preliminary data.</text>
</comment>
<sequence length="290" mass="31671">MQIGSAIRAARKGCGLSQEQLADISGVSRSAIIALESNRGACRTLVAVRPHIGFRITGLANGNDPAEQVRNARHNKGLSLARVSEGSGVSIPTVRSIEAGRGNISSLSAIIAFLAPKARPNGWYRAHWQVKKDVRFTPPELLAEIVDVVGRISLDPAGDPRSFVSAERTITEAEDGLTSPWSGKLAFVNPPYSDLSRWMHRCCDAWDGNEIEQMLALFPARTETVAYRTRIFGTADTLFLPRRLRFYADDHEQLPPSPFALMLCSWGIDRAVVQALADRLEANVVWGAPA</sequence>
<feature type="domain" description="HTH cro/C1-type" evidence="1">
    <location>
        <begin position="69"/>
        <end position="105"/>
    </location>
</feature>
<dbReference type="InterPro" id="IPR010982">
    <property type="entry name" value="Lambda_DNA-bd_dom_sf"/>
</dbReference>
<dbReference type="SUPFAM" id="SSF47413">
    <property type="entry name" value="lambda repressor-like DNA-binding domains"/>
    <property type="match status" value="2"/>
</dbReference>
<dbReference type="Gene3D" id="1.10.260.40">
    <property type="entry name" value="lambda repressor-like DNA-binding domains"/>
    <property type="match status" value="2"/>
</dbReference>
<evidence type="ECO:0000259" key="1">
    <source>
        <dbReference type="PROSITE" id="PS50943"/>
    </source>
</evidence>
<accession>A0ABS7PH53</accession>
<dbReference type="Proteomes" id="UP000759298">
    <property type="component" value="Unassembled WGS sequence"/>
</dbReference>
<dbReference type="InterPro" id="IPR008593">
    <property type="entry name" value="Dam_MeTrfase"/>
</dbReference>
<organism evidence="2 3">
    <name type="scientific">Alteriqipengyuania abyssalis</name>
    <dbReference type="NCBI Taxonomy" id="2860200"/>
    <lineage>
        <taxon>Bacteria</taxon>
        <taxon>Pseudomonadati</taxon>
        <taxon>Pseudomonadota</taxon>
        <taxon>Alphaproteobacteria</taxon>
        <taxon>Sphingomonadales</taxon>
        <taxon>Erythrobacteraceae</taxon>
        <taxon>Alteriqipengyuania</taxon>
    </lineage>
</organism>
<dbReference type="PROSITE" id="PS50943">
    <property type="entry name" value="HTH_CROC1"/>
    <property type="match status" value="2"/>
</dbReference>
<keyword evidence="3" id="KW-1185">Reference proteome</keyword>